<evidence type="ECO:0000256" key="2">
    <source>
        <dbReference type="ARBA" id="ARBA00022704"/>
    </source>
</evidence>
<dbReference type="AlphaFoldDB" id="A0ABD1MTV2"/>
<dbReference type="EMBL" id="JBGMDY010000004">
    <property type="protein sequence ID" value="KAL2339251.1"/>
    <property type="molecule type" value="Genomic_DNA"/>
</dbReference>
<dbReference type="CDD" id="cd00042">
    <property type="entry name" value="CY"/>
    <property type="match status" value="1"/>
</dbReference>
<protein>
    <recommendedName>
        <fullName evidence="4">Cystatin domain-containing protein</fullName>
    </recommendedName>
</protein>
<dbReference type="PANTHER" id="PTHR47364">
    <property type="entry name" value="CYSTEINE PROTEINASE INHIBITOR 5"/>
    <property type="match status" value="1"/>
</dbReference>
<accession>A0ABD1MTV2</accession>
<dbReference type="SUPFAM" id="SSF54403">
    <property type="entry name" value="Cystatin/monellin"/>
    <property type="match status" value="1"/>
</dbReference>
<evidence type="ECO:0000256" key="3">
    <source>
        <dbReference type="SAM" id="SignalP"/>
    </source>
</evidence>
<proteinExistence type="predicted"/>
<dbReference type="PANTHER" id="PTHR47364:SF2">
    <property type="entry name" value="CYSTEINE PROTEINASE INHIBITOR 5"/>
    <property type="match status" value="1"/>
</dbReference>
<keyword evidence="3" id="KW-0732">Signal</keyword>
<keyword evidence="6" id="KW-1185">Reference proteome</keyword>
<keyword evidence="2" id="KW-0789">Thiol protease inhibitor</keyword>
<feature type="signal peptide" evidence="3">
    <location>
        <begin position="1"/>
        <end position="19"/>
    </location>
</feature>
<name>A0ABD1MTV2_9FABA</name>
<organism evidence="5 6">
    <name type="scientific">Flemingia macrophylla</name>
    <dbReference type="NCBI Taxonomy" id="520843"/>
    <lineage>
        <taxon>Eukaryota</taxon>
        <taxon>Viridiplantae</taxon>
        <taxon>Streptophyta</taxon>
        <taxon>Embryophyta</taxon>
        <taxon>Tracheophyta</taxon>
        <taxon>Spermatophyta</taxon>
        <taxon>Magnoliopsida</taxon>
        <taxon>eudicotyledons</taxon>
        <taxon>Gunneridae</taxon>
        <taxon>Pentapetalae</taxon>
        <taxon>rosids</taxon>
        <taxon>fabids</taxon>
        <taxon>Fabales</taxon>
        <taxon>Fabaceae</taxon>
        <taxon>Papilionoideae</taxon>
        <taxon>50 kb inversion clade</taxon>
        <taxon>NPAAA clade</taxon>
        <taxon>indigoferoid/millettioid clade</taxon>
        <taxon>Phaseoleae</taxon>
        <taxon>Flemingia</taxon>
    </lineage>
</organism>
<evidence type="ECO:0000259" key="4">
    <source>
        <dbReference type="SMART" id="SM00043"/>
    </source>
</evidence>
<evidence type="ECO:0000313" key="5">
    <source>
        <dbReference type="EMBL" id="KAL2339251.1"/>
    </source>
</evidence>
<dbReference type="Pfam" id="PF16845">
    <property type="entry name" value="SQAPI"/>
    <property type="match status" value="1"/>
</dbReference>
<dbReference type="InterPro" id="IPR000010">
    <property type="entry name" value="Cystatin_dom"/>
</dbReference>
<evidence type="ECO:0000313" key="6">
    <source>
        <dbReference type="Proteomes" id="UP001603857"/>
    </source>
</evidence>
<sequence length="114" mass="12584">MMKLACLVLLSLLFASAVAKNHVLLGGWSPIKNLNDPRVSGIANYAVTEHNKRSGENLKLQKLIKGESEVVGGVNYRLTFTATEGSSSDEYQAIVLEKPWLHFKNLTSFTRVHA</sequence>
<evidence type="ECO:0000256" key="1">
    <source>
        <dbReference type="ARBA" id="ARBA00022690"/>
    </source>
</evidence>
<keyword evidence="1" id="KW-0646">Protease inhibitor</keyword>
<dbReference type="Gene3D" id="3.10.450.10">
    <property type="match status" value="1"/>
</dbReference>
<gene>
    <name evidence="5" type="ORF">Fmac_013697</name>
</gene>
<comment type="caution">
    <text evidence="5">The sequence shown here is derived from an EMBL/GenBank/DDBJ whole genome shotgun (WGS) entry which is preliminary data.</text>
</comment>
<dbReference type="SMART" id="SM00043">
    <property type="entry name" value="CY"/>
    <property type="match status" value="1"/>
</dbReference>
<reference evidence="5 6" key="1">
    <citation type="submission" date="2024-08" db="EMBL/GenBank/DDBJ databases">
        <title>Insights into the chromosomal genome structure of Flemingia macrophylla.</title>
        <authorList>
            <person name="Ding Y."/>
            <person name="Zhao Y."/>
            <person name="Bi W."/>
            <person name="Wu M."/>
            <person name="Zhao G."/>
            <person name="Gong Y."/>
            <person name="Li W."/>
            <person name="Zhang P."/>
        </authorList>
    </citation>
    <scope>NUCLEOTIDE SEQUENCE [LARGE SCALE GENOMIC DNA]</scope>
    <source>
        <strain evidence="5">DYQJB</strain>
        <tissue evidence="5">Leaf</tissue>
    </source>
</reference>
<feature type="domain" description="Cystatin" evidence="4">
    <location>
        <begin position="23"/>
        <end position="112"/>
    </location>
</feature>
<feature type="chain" id="PRO_5044748360" description="Cystatin domain-containing protein" evidence="3">
    <location>
        <begin position="20"/>
        <end position="114"/>
    </location>
</feature>
<dbReference type="InterPro" id="IPR046350">
    <property type="entry name" value="Cystatin_sf"/>
</dbReference>
<dbReference type="GO" id="GO:0004869">
    <property type="term" value="F:cysteine-type endopeptidase inhibitor activity"/>
    <property type="evidence" value="ECO:0007669"/>
    <property type="project" value="UniProtKB-KW"/>
</dbReference>
<dbReference type="Proteomes" id="UP001603857">
    <property type="component" value="Unassembled WGS sequence"/>
</dbReference>